<dbReference type="KEGG" id="pbu:L21SP3_01777"/>
<evidence type="ECO:0000256" key="1">
    <source>
        <dbReference type="ARBA" id="ARBA00022801"/>
    </source>
</evidence>
<dbReference type="PANTHER" id="PTHR48081">
    <property type="entry name" value="AB HYDROLASE SUPERFAMILY PROTEIN C4A8.06C"/>
    <property type="match status" value="1"/>
</dbReference>
<dbReference type="EC" id="3.1.1.3" evidence="4"/>
<evidence type="ECO:0000259" key="3">
    <source>
        <dbReference type="Pfam" id="PF20434"/>
    </source>
</evidence>
<dbReference type="AlphaFoldDB" id="A0A1Q2HRT2"/>
<feature type="signal peptide" evidence="2">
    <location>
        <begin position="1"/>
        <end position="22"/>
    </location>
</feature>
<dbReference type="GO" id="GO:0004806">
    <property type="term" value="F:triacylglycerol lipase activity"/>
    <property type="evidence" value="ECO:0007669"/>
    <property type="project" value="UniProtKB-EC"/>
</dbReference>
<keyword evidence="2" id="KW-0732">Signal</keyword>
<protein>
    <submittedName>
        <fullName evidence="4">Lipase 2</fullName>
        <ecNumber evidence="4">3.1.1.3</ecNumber>
    </submittedName>
</protein>
<dbReference type="Pfam" id="PF20434">
    <property type="entry name" value="BD-FAE"/>
    <property type="match status" value="1"/>
</dbReference>
<dbReference type="SUPFAM" id="SSF53474">
    <property type="entry name" value="alpha/beta-Hydrolases"/>
    <property type="match status" value="1"/>
</dbReference>
<dbReference type="InterPro" id="IPR050300">
    <property type="entry name" value="GDXG_lipolytic_enzyme"/>
</dbReference>
<dbReference type="OrthoDB" id="9806180at2"/>
<name>A0A1Q2HRT2_9BACT</name>
<feature type="chain" id="PRO_5012885255" evidence="2">
    <location>
        <begin position="23"/>
        <end position="277"/>
    </location>
</feature>
<dbReference type="STRING" id="1940790.L21SP3_01777"/>
<gene>
    <name evidence="4" type="primary">lip2</name>
    <name evidence="4" type="ORF">L21SP3_01777</name>
</gene>
<dbReference type="PANTHER" id="PTHR48081:SF9">
    <property type="entry name" value="CARBOXYLESTERASE"/>
    <property type="match status" value="1"/>
</dbReference>
<organism evidence="4 5">
    <name type="scientific">Sedimentisphaera cyanobacteriorum</name>
    <dbReference type="NCBI Taxonomy" id="1940790"/>
    <lineage>
        <taxon>Bacteria</taxon>
        <taxon>Pseudomonadati</taxon>
        <taxon>Planctomycetota</taxon>
        <taxon>Phycisphaerae</taxon>
        <taxon>Sedimentisphaerales</taxon>
        <taxon>Sedimentisphaeraceae</taxon>
        <taxon>Sedimentisphaera</taxon>
    </lineage>
</organism>
<keyword evidence="5" id="KW-1185">Reference proteome</keyword>
<evidence type="ECO:0000313" key="4">
    <source>
        <dbReference type="EMBL" id="AQQ09956.1"/>
    </source>
</evidence>
<dbReference type="EMBL" id="CP019633">
    <property type="protein sequence ID" value="AQQ09956.1"/>
    <property type="molecule type" value="Genomic_DNA"/>
</dbReference>
<dbReference type="Gene3D" id="3.40.50.1820">
    <property type="entry name" value="alpha/beta hydrolase"/>
    <property type="match status" value="1"/>
</dbReference>
<accession>A0A1Q2HRT2</accession>
<sequence length="277" mass="31134" precursor="true">MKAAPKFAIILAAVFCSLPAIAAENYKTETNILYRNPAQAEADSYIKQRCRLDLYYPDEEGVFPTVVWFHGGGLTGGNKYIPTQLKEKGVIIAAVNYRLYPQVKSPVYIQDAAAAIAWAFENIERYRGSREQIFVSGHSAGGYLTSMAGLDKSYLAEFGIDADDIAGLIPFSGHTITHFTVRKERGIPGTRPIADEMAPLYHVRKDAPPYVIITGDRDLEMLGRYEENAYMWRMMKVCGHQQTSIYELEGYNHGEMPHAGFKILLETIQEIVKRIQQ</sequence>
<feature type="domain" description="BD-FAE-like" evidence="3">
    <location>
        <begin position="52"/>
        <end position="153"/>
    </location>
</feature>
<dbReference type="RefSeq" id="WP_077540751.1">
    <property type="nucleotide sequence ID" value="NZ_CP019633.1"/>
</dbReference>
<dbReference type="InterPro" id="IPR049492">
    <property type="entry name" value="BD-FAE-like_dom"/>
</dbReference>
<evidence type="ECO:0000313" key="5">
    <source>
        <dbReference type="Proteomes" id="UP000188273"/>
    </source>
</evidence>
<dbReference type="Proteomes" id="UP000188273">
    <property type="component" value="Chromosome"/>
</dbReference>
<evidence type="ECO:0000256" key="2">
    <source>
        <dbReference type="SAM" id="SignalP"/>
    </source>
</evidence>
<reference evidence="5" key="1">
    <citation type="submission" date="2017-02" db="EMBL/GenBank/DDBJ databases">
        <title>Comparative genomics and description of representatives of a novel lineage of planctomycetes thriving in anoxic sediments.</title>
        <authorList>
            <person name="Spring S."/>
            <person name="Bunk B."/>
            <person name="Sproer C."/>
            <person name="Klenk H.-P."/>
        </authorList>
    </citation>
    <scope>NUCLEOTIDE SEQUENCE [LARGE SCALE GENOMIC DNA]</scope>
    <source>
        <strain evidence="5">L21-RPul-D3</strain>
    </source>
</reference>
<proteinExistence type="predicted"/>
<keyword evidence="1 4" id="KW-0378">Hydrolase</keyword>
<dbReference type="InterPro" id="IPR029058">
    <property type="entry name" value="AB_hydrolase_fold"/>
</dbReference>